<evidence type="ECO:0000313" key="2">
    <source>
        <dbReference type="Proteomes" id="UP000663879"/>
    </source>
</evidence>
<dbReference type="AlphaFoldDB" id="A0A814I5Y6"/>
<dbReference type="OrthoDB" id="10402713at2759"/>
<accession>A0A814I5Y6</accession>
<comment type="caution">
    <text evidence="1">The sequence shown here is derived from an EMBL/GenBank/DDBJ whole genome shotgun (WGS) entry which is preliminary data.</text>
</comment>
<name>A0A814I5Y6_9BILA</name>
<organism evidence="1 2">
    <name type="scientific">Brachionus calyciflorus</name>
    <dbReference type="NCBI Taxonomy" id="104777"/>
    <lineage>
        <taxon>Eukaryota</taxon>
        <taxon>Metazoa</taxon>
        <taxon>Spiralia</taxon>
        <taxon>Gnathifera</taxon>
        <taxon>Rotifera</taxon>
        <taxon>Eurotatoria</taxon>
        <taxon>Monogononta</taxon>
        <taxon>Pseudotrocha</taxon>
        <taxon>Ploima</taxon>
        <taxon>Brachionidae</taxon>
        <taxon>Brachionus</taxon>
    </lineage>
</organism>
<protein>
    <submittedName>
        <fullName evidence="1">Uncharacterized protein</fullName>
    </submittedName>
</protein>
<gene>
    <name evidence="1" type="ORF">OXX778_LOCUS17267</name>
</gene>
<dbReference type="Proteomes" id="UP000663879">
    <property type="component" value="Unassembled WGS sequence"/>
</dbReference>
<proteinExistence type="predicted"/>
<reference evidence="1" key="1">
    <citation type="submission" date="2021-02" db="EMBL/GenBank/DDBJ databases">
        <authorList>
            <person name="Nowell W R."/>
        </authorList>
    </citation>
    <scope>NUCLEOTIDE SEQUENCE</scope>
    <source>
        <strain evidence="1">Ploen Becks lab</strain>
    </source>
</reference>
<dbReference type="EMBL" id="CAJNOC010004361">
    <property type="protein sequence ID" value="CAF1018733.1"/>
    <property type="molecule type" value="Genomic_DNA"/>
</dbReference>
<sequence length="208" mass="24468">MIRSYKNPDFIYNLSPKELENYYKCYSHHHFNRHKCQSESDTILDKTYQCVCKINSDKHFCTCKNLEQKNDKAIMQNDSLMLCEYIRPSYTSKEDQIKDMTKMIIDLKKSKLLMRQTMKDLDSLIEIEKKADSLNEVEKFYRSDKFIGSSLKISLCKDELPRSDIKPAKYIYELNSLNDVPLLGNSIFSIKKNANFKSNSSVVVRKVR</sequence>
<evidence type="ECO:0000313" key="1">
    <source>
        <dbReference type="EMBL" id="CAF1018733.1"/>
    </source>
</evidence>
<keyword evidence="2" id="KW-1185">Reference proteome</keyword>